<sequence>MASILFIYLCFLILISATTQHKCLQYCSVFVGFDEIFDTIPSECSERYENNDCYSEIGYDYVSKLIHMKFGERSINDSSPTPDNYYLSQETEMWHDTASVQWTVLKHQCYHGDLCDFEYAKMKVSQMRKLTMNFDEFQQKLSSTLFPVHSDPTIIQCFTTNNQIIKCDENIKSCSLAIDNVFSNKTHQGCSSHSDDLLRKQLGIKEETSYYLNGKTDVRQSSVEYVCNHELCNGHNTYKKVIQLLIEYNLIRNDTTIGPDFSTANIKKSSYIIPLFMLSCFYFLF</sequence>
<dbReference type="EMBL" id="CAJNOG010000344">
    <property type="protein sequence ID" value="CAF1187731.1"/>
    <property type="molecule type" value="Genomic_DNA"/>
</dbReference>
<feature type="signal peptide" evidence="1">
    <location>
        <begin position="1"/>
        <end position="17"/>
    </location>
</feature>
<evidence type="ECO:0000313" key="3">
    <source>
        <dbReference type="EMBL" id="CAF4057463.1"/>
    </source>
</evidence>
<feature type="chain" id="PRO_5035619589" evidence="1">
    <location>
        <begin position="18"/>
        <end position="285"/>
    </location>
</feature>
<evidence type="ECO:0000256" key="1">
    <source>
        <dbReference type="SAM" id="SignalP"/>
    </source>
</evidence>
<protein>
    <submittedName>
        <fullName evidence="3">Uncharacterized protein</fullName>
    </submittedName>
</protein>
<dbReference type="Proteomes" id="UP000663845">
    <property type="component" value="Unassembled WGS sequence"/>
</dbReference>
<keyword evidence="1" id="KW-0732">Signal</keyword>
<accession>A0A819SD21</accession>
<evidence type="ECO:0000313" key="2">
    <source>
        <dbReference type="EMBL" id="CAF1187731.1"/>
    </source>
</evidence>
<proteinExistence type="predicted"/>
<comment type="caution">
    <text evidence="3">The sequence shown here is derived from an EMBL/GenBank/DDBJ whole genome shotgun (WGS) entry which is preliminary data.</text>
</comment>
<reference evidence="3" key="1">
    <citation type="submission" date="2021-02" db="EMBL/GenBank/DDBJ databases">
        <authorList>
            <person name="Nowell W R."/>
        </authorList>
    </citation>
    <scope>NUCLEOTIDE SEQUENCE</scope>
</reference>
<dbReference type="EMBL" id="CAJOAZ010004401">
    <property type="protein sequence ID" value="CAF4057463.1"/>
    <property type="molecule type" value="Genomic_DNA"/>
</dbReference>
<gene>
    <name evidence="2" type="ORF">JYZ213_LOCUS26156</name>
    <name evidence="3" type="ORF">OXD698_LOCUS32916</name>
</gene>
<dbReference type="AlphaFoldDB" id="A0A819SD21"/>
<name>A0A819SD21_9BILA</name>
<organism evidence="3 4">
    <name type="scientific">Adineta steineri</name>
    <dbReference type="NCBI Taxonomy" id="433720"/>
    <lineage>
        <taxon>Eukaryota</taxon>
        <taxon>Metazoa</taxon>
        <taxon>Spiralia</taxon>
        <taxon>Gnathifera</taxon>
        <taxon>Rotifera</taxon>
        <taxon>Eurotatoria</taxon>
        <taxon>Bdelloidea</taxon>
        <taxon>Adinetida</taxon>
        <taxon>Adinetidae</taxon>
        <taxon>Adineta</taxon>
    </lineage>
</organism>
<dbReference type="Proteomes" id="UP000663844">
    <property type="component" value="Unassembled WGS sequence"/>
</dbReference>
<evidence type="ECO:0000313" key="4">
    <source>
        <dbReference type="Proteomes" id="UP000663844"/>
    </source>
</evidence>